<keyword evidence="2 5" id="KW-0689">Ribosomal protein</keyword>
<dbReference type="NCBIfam" id="TIGR00062">
    <property type="entry name" value="L27"/>
    <property type="match status" value="1"/>
</dbReference>
<evidence type="ECO:0000256" key="4">
    <source>
        <dbReference type="ARBA" id="ARBA00035175"/>
    </source>
</evidence>
<dbReference type="Pfam" id="PF01016">
    <property type="entry name" value="Ribosomal_L27"/>
    <property type="match status" value="1"/>
</dbReference>
<dbReference type="GO" id="GO:0003735">
    <property type="term" value="F:structural constituent of ribosome"/>
    <property type="evidence" value="ECO:0007669"/>
    <property type="project" value="InterPro"/>
</dbReference>
<dbReference type="PANTHER" id="PTHR15893">
    <property type="entry name" value="RIBOSOMAL PROTEIN L27"/>
    <property type="match status" value="1"/>
</dbReference>
<protein>
    <recommendedName>
        <fullName evidence="4 5">Large ribosomal subunit protein bL27</fullName>
    </recommendedName>
</protein>
<dbReference type="EMBL" id="PFAU01000018">
    <property type="protein sequence ID" value="PIR91263.1"/>
    <property type="molecule type" value="Genomic_DNA"/>
</dbReference>
<dbReference type="InterPro" id="IPR001684">
    <property type="entry name" value="Ribosomal_bL27"/>
</dbReference>
<evidence type="ECO:0000313" key="6">
    <source>
        <dbReference type="EMBL" id="PIR91263.1"/>
    </source>
</evidence>
<evidence type="ECO:0000256" key="2">
    <source>
        <dbReference type="ARBA" id="ARBA00022980"/>
    </source>
</evidence>
<name>A0A2H0UWS6_9BACT</name>
<keyword evidence="3 5" id="KW-0687">Ribonucleoprotein</keyword>
<organism evidence="6 7">
    <name type="scientific">bacterium (Candidatus Gribaldobacteria) CG10_big_fil_rev_8_21_14_0_10_37_46</name>
    <dbReference type="NCBI Taxonomy" id="2014276"/>
    <lineage>
        <taxon>Bacteria</taxon>
        <taxon>Candidatus Gribaldobacteria</taxon>
    </lineage>
</organism>
<comment type="caution">
    <text evidence="6">The sequence shown here is derived from an EMBL/GenBank/DDBJ whole genome shotgun (WGS) entry which is preliminary data.</text>
</comment>
<dbReference type="PRINTS" id="PR00063">
    <property type="entry name" value="RIBOSOMALL27"/>
</dbReference>
<dbReference type="GO" id="GO:1990904">
    <property type="term" value="C:ribonucleoprotein complex"/>
    <property type="evidence" value="ECO:0007669"/>
    <property type="project" value="UniProtKB-KW"/>
</dbReference>
<evidence type="ECO:0000256" key="5">
    <source>
        <dbReference type="HAMAP-Rule" id="MF_00539"/>
    </source>
</evidence>
<sequence>MAKTKAASSTRLGRDSRSKRLGVKIFEGQKVKPGNIIIRQRGTKFLSGNNVGLGKDHTIFALKAGVVRFRTKRKRGFDNSQRIVKVVEVVEAD</sequence>
<evidence type="ECO:0000256" key="1">
    <source>
        <dbReference type="ARBA" id="ARBA00010797"/>
    </source>
</evidence>
<evidence type="ECO:0000313" key="7">
    <source>
        <dbReference type="Proteomes" id="UP000230882"/>
    </source>
</evidence>
<dbReference type="GO" id="GO:0005840">
    <property type="term" value="C:ribosome"/>
    <property type="evidence" value="ECO:0007669"/>
    <property type="project" value="UniProtKB-KW"/>
</dbReference>
<dbReference type="Gene3D" id="2.40.50.100">
    <property type="match status" value="1"/>
</dbReference>
<dbReference type="SUPFAM" id="SSF110324">
    <property type="entry name" value="Ribosomal L27 protein-like"/>
    <property type="match status" value="1"/>
</dbReference>
<dbReference type="PROSITE" id="PS00831">
    <property type="entry name" value="RIBOSOMAL_L27"/>
    <property type="match status" value="1"/>
</dbReference>
<dbReference type="PANTHER" id="PTHR15893:SF0">
    <property type="entry name" value="LARGE RIBOSOMAL SUBUNIT PROTEIN BL27M"/>
    <property type="match status" value="1"/>
</dbReference>
<reference evidence="7" key="1">
    <citation type="submission" date="2017-09" db="EMBL/GenBank/DDBJ databases">
        <title>Depth-based differentiation of microbial function through sediment-hosted aquifers and enrichment of novel symbionts in the deep terrestrial subsurface.</title>
        <authorList>
            <person name="Probst A.J."/>
            <person name="Ladd B."/>
            <person name="Jarett J.K."/>
            <person name="Geller-Mcgrath D.E."/>
            <person name="Sieber C.M.K."/>
            <person name="Emerson J.B."/>
            <person name="Anantharaman K."/>
            <person name="Thomas B.C."/>
            <person name="Malmstrom R."/>
            <person name="Stieglmeier M."/>
            <person name="Klingl A."/>
            <person name="Woyke T."/>
            <person name="Ryan C.M."/>
            <person name="Banfield J.F."/>
        </authorList>
    </citation>
    <scope>NUCLEOTIDE SEQUENCE [LARGE SCALE GENOMIC DNA]</scope>
</reference>
<dbReference type="InterPro" id="IPR018261">
    <property type="entry name" value="Ribosomal_bL27_CS"/>
</dbReference>
<dbReference type="HAMAP" id="MF_00539">
    <property type="entry name" value="Ribosomal_bL27"/>
    <property type="match status" value="1"/>
</dbReference>
<dbReference type="Proteomes" id="UP000230882">
    <property type="component" value="Unassembled WGS sequence"/>
</dbReference>
<accession>A0A2H0UWS6</accession>
<comment type="similarity">
    <text evidence="1 5">Belongs to the bacterial ribosomal protein bL27 family.</text>
</comment>
<dbReference type="FunFam" id="2.40.50.100:FF:000020">
    <property type="entry name" value="50S ribosomal protein L27"/>
    <property type="match status" value="1"/>
</dbReference>
<gene>
    <name evidence="5" type="primary">rpmA</name>
    <name evidence="6" type="ORF">COU02_00740</name>
</gene>
<evidence type="ECO:0000256" key="3">
    <source>
        <dbReference type="ARBA" id="ARBA00023274"/>
    </source>
</evidence>
<dbReference type="GO" id="GO:0006412">
    <property type="term" value="P:translation"/>
    <property type="evidence" value="ECO:0007669"/>
    <property type="project" value="UniProtKB-UniRule"/>
</dbReference>
<dbReference type="AlphaFoldDB" id="A0A2H0UWS6"/>
<proteinExistence type="inferred from homology"/>